<dbReference type="InterPro" id="IPR034003">
    <property type="entry name" value="ABCG_PDR_2"/>
</dbReference>
<keyword evidence="3" id="KW-0813">Transport</keyword>
<dbReference type="SMART" id="SM00382">
    <property type="entry name" value="AAA"/>
    <property type="match status" value="1"/>
</dbReference>
<feature type="domain" description="ABC transporter" evidence="11">
    <location>
        <begin position="431"/>
        <end position="672"/>
    </location>
</feature>
<dbReference type="GO" id="GO:0016887">
    <property type="term" value="F:ATP hydrolysis activity"/>
    <property type="evidence" value="ECO:0007669"/>
    <property type="project" value="InterPro"/>
</dbReference>
<keyword evidence="5" id="KW-0547">Nucleotide-binding</keyword>
<name>A0A2H3G621_FUSOX</name>
<feature type="transmembrane region" description="Helical" evidence="10">
    <location>
        <begin position="230"/>
        <end position="249"/>
    </location>
</feature>
<organism evidence="12 13">
    <name type="scientific">Fusarium oxysporum f. sp. radicis-cucumerinum</name>
    <dbReference type="NCBI Taxonomy" id="327505"/>
    <lineage>
        <taxon>Eukaryota</taxon>
        <taxon>Fungi</taxon>
        <taxon>Dikarya</taxon>
        <taxon>Ascomycota</taxon>
        <taxon>Pezizomycotina</taxon>
        <taxon>Sordariomycetes</taxon>
        <taxon>Hypocreomycetidae</taxon>
        <taxon>Hypocreales</taxon>
        <taxon>Nectriaceae</taxon>
        <taxon>Fusarium</taxon>
        <taxon>Fusarium oxysporum species complex</taxon>
    </lineage>
</organism>
<feature type="transmembrane region" description="Helical" evidence="10">
    <location>
        <begin position="261"/>
        <end position="280"/>
    </location>
</feature>
<feature type="transmembrane region" description="Helical" evidence="10">
    <location>
        <begin position="121"/>
        <end position="141"/>
    </location>
</feature>
<keyword evidence="6" id="KW-0067">ATP-binding</keyword>
<evidence type="ECO:0000256" key="7">
    <source>
        <dbReference type="ARBA" id="ARBA00022989"/>
    </source>
</evidence>
<dbReference type="PROSITE" id="PS50893">
    <property type="entry name" value="ABC_TRANSPORTER_2"/>
    <property type="match status" value="1"/>
</dbReference>
<evidence type="ECO:0000256" key="6">
    <source>
        <dbReference type="ARBA" id="ARBA00022840"/>
    </source>
</evidence>
<dbReference type="InterPro" id="IPR027417">
    <property type="entry name" value="P-loop_NTPase"/>
</dbReference>
<evidence type="ECO:0000256" key="8">
    <source>
        <dbReference type="ARBA" id="ARBA00023136"/>
    </source>
</evidence>
<dbReference type="Pfam" id="PF01061">
    <property type="entry name" value="ABC2_membrane"/>
    <property type="match status" value="2"/>
</dbReference>
<evidence type="ECO:0000256" key="5">
    <source>
        <dbReference type="ARBA" id="ARBA00022741"/>
    </source>
</evidence>
<evidence type="ECO:0000256" key="1">
    <source>
        <dbReference type="ARBA" id="ARBA00004141"/>
    </source>
</evidence>
<proteinExistence type="inferred from homology"/>
<reference evidence="12 13" key="1">
    <citation type="journal article" date="2016" name="Environ. Microbiol.">
        <title>Effector profiles distinguish formae speciales of Fusarium oxysporum.</title>
        <authorList>
            <person name="van Dam P."/>
            <person name="Fokkens L."/>
            <person name="Schmidt S.M."/>
            <person name="Linmans J.H."/>
            <person name="Kistler H.C."/>
            <person name="Ma L.J."/>
            <person name="Rep M."/>
        </authorList>
    </citation>
    <scope>NUCLEOTIDE SEQUENCE [LARGE SCALE GENOMIC DNA]</scope>
    <source>
        <strain evidence="12 13">Forc016</strain>
    </source>
</reference>
<comment type="caution">
    <text evidence="12">The sequence shown here is derived from an EMBL/GenBank/DDBJ whole genome shotgun (WGS) entry which is preliminary data.</text>
</comment>
<evidence type="ECO:0000256" key="3">
    <source>
        <dbReference type="ARBA" id="ARBA00022448"/>
    </source>
</evidence>
<protein>
    <recommendedName>
        <fullName evidence="11">ABC transporter domain-containing protein</fullName>
    </recommendedName>
</protein>
<dbReference type="Pfam" id="PF19055">
    <property type="entry name" value="ABC2_membrane_7"/>
    <property type="match status" value="1"/>
</dbReference>
<dbReference type="InterPro" id="IPR043926">
    <property type="entry name" value="ABCG_dom"/>
</dbReference>
<feature type="region of interest" description="Disordered" evidence="9">
    <location>
        <begin position="1"/>
        <end position="21"/>
    </location>
</feature>
<evidence type="ECO:0000256" key="4">
    <source>
        <dbReference type="ARBA" id="ARBA00022692"/>
    </source>
</evidence>
<dbReference type="Gene3D" id="3.40.50.300">
    <property type="entry name" value="P-loop containing nucleotide triphosphate hydrolases"/>
    <property type="match status" value="1"/>
</dbReference>
<comment type="similarity">
    <text evidence="2">Belongs to the ABC transporter superfamily. ABCG family. PDR (TC 3.A.1.205) subfamily.</text>
</comment>
<dbReference type="Proteomes" id="UP000219602">
    <property type="component" value="Chromosome 12"/>
</dbReference>
<evidence type="ECO:0000313" key="12">
    <source>
        <dbReference type="EMBL" id="PCD25516.1"/>
    </source>
</evidence>
<dbReference type="GO" id="GO:0016020">
    <property type="term" value="C:membrane"/>
    <property type="evidence" value="ECO:0007669"/>
    <property type="project" value="UniProtKB-SubCell"/>
</dbReference>
<dbReference type="CDD" id="cd03232">
    <property type="entry name" value="ABCG_PDR_domain2"/>
    <property type="match status" value="1"/>
</dbReference>
<dbReference type="AlphaFoldDB" id="A0A2H3G621"/>
<feature type="compositionally biased region" description="Polar residues" evidence="9">
    <location>
        <begin position="9"/>
        <end position="21"/>
    </location>
</feature>
<dbReference type="SUPFAM" id="SSF52540">
    <property type="entry name" value="P-loop containing nucleoside triphosphate hydrolases"/>
    <property type="match status" value="1"/>
</dbReference>
<dbReference type="EMBL" id="MABQ02000010">
    <property type="protein sequence ID" value="PCD25516.1"/>
    <property type="molecule type" value="Genomic_DNA"/>
</dbReference>
<sequence length="840" mass="93440">MGWQRHARQTSGDFLTATTNPAQRIAKEGHEDLLPRTPEEFERYWHGSPEYASILEETEQYQKDFCLKWEATQREFESTRHKLKARGMLRRATQTVSFLMQTALCARRAIQQLLNDKTSTLTTLIGEIVIALVVRSVFYGTPETSDAFFSYGSVLFFSVLLNVLMSITDTHNLYKGRSVVRKQASYGFYRPSAEALASVLVDIPVKLVVGTCFNIILCSLSGLATTASQFFIFFLFVFVTTLAMSMVFRTIAAATETLPQALAISGFLVLALVTYTGFVLPGSYMHPWFQWISYINPLSYAFEALLVNQAHGTNYPCSNLVPPYPNLTGDTFICPVPGYSHLWRTLGIILGFLFFFLFIYLLASELNVYSSTGPDVLVFLRGRLPSTMAQTDLKLKGRVDAERSLVVSSAPIEGGVNEATSMQVDRETFSWRKVSLDVMIKGHSRRLLDNSCGWVKPGYLTALMGVSGAGKTTLLNALAQRTPSGVIQGEFYVDGRPLPASFKSEVGYVQQQDVHLETSTVREALRFSAMLRQPFDVPESEKLASVEEIIHLLNMDDFADAVIGLSGKGLNVEQRKRLSIGVELAGKPALLLFLDEPTSGLDSQSSEAILALLRKLAVGGLSILCTIHQPSAMLFQRFDRLLLMARGGKVAYFGDIGESSETMLQYFGDRGPRRCADAENPAEYLLDAIGNTNTAKVDWPCLWDATAEAKAVSTELERMINSFSAWRQGNGSDVVQVRQRGAYSVSLLSQIPIVCVRVFQQYWRSPTYIASKFMLGVAGSLLIGFSFFQPGQSILGLQNTIFSILMVCAMFSSLVQQIMPKFVVQRTLYEVRERHSNMYS</sequence>
<accession>A0A2H3G621</accession>
<reference evidence="12 13" key="2">
    <citation type="journal article" date="2017" name="Sci. Rep.">
        <title>A mobile pathogenicity chromosome in Fusarium oxysporum for infection of multiple cucurbit species.</title>
        <authorList>
            <person name="van Dam P."/>
            <person name="Fokkens L."/>
            <person name="Ayukawa Y."/>
            <person name="van der Gragt M."/>
            <person name="Ter Horst A."/>
            <person name="Brankovics B."/>
            <person name="Houterman P.M."/>
            <person name="Arie T."/>
            <person name="Rep M."/>
        </authorList>
    </citation>
    <scope>NUCLEOTIDE SEQUENCE [LARGE SCALE GENOMIC DNA]</scope>
    <source>
        <strain evidence="12 13">Forc016</strain>
    </source>
</reference>
<feature type="transmembrane region" description="Helical" evidence="10">
    <location>
        <begin position="769"/>
        <end position="788"/>
    </location>
</feature>
<dbReference type="GO" id="GO:0140359">
    <property type="term" value="F:ABC-type transporter activity"/>
    <property type="evidence" value="ECO:0007669"/>
    <property type="project" value="InterPro"/>
</dbReference>
<evidence type="ECO:0000256" key="2">
    <source>
        <dbReference type="ARBA" id="ARBA00006012"/>
    </source>
</evidence>
<evidence type="ECO:0000313" key="13">
    <source>
        <dbReference type="Proteomes" id="UP000219602"/>
    </source>
</evidence>
<evidence type="ECO:0000256" key="9">
    <source>
        <dbReference type="SAM" id="MobiDB-lite"/>
    </source>
</evidence>
<dbReference type="PANTHER" id="PTHR19241">
    <property type="entry name" value="ATP-BINDING CASSETTE TRANSPORTER"/>
    <property type="match status" value="1"/>
</dbReference>
<feature type="transmembrane region" description="Helical" evidence="10">
    <location>
        <begin position="342"/>
        <end position="363"/>
    </location>
</feature>
<dbReference type="InterPro" id="IPR013525">
    <property type="entry name" value="ABC2_TM"/>
</dbReference>
<dbReference type="FunFam" id="3.40.50.300:FF:000054">
    <property type="entry name" value="ABC multidrug transporter atrF"/>
    <property type="match status" value="1"/>
</dbReference>
<gene>
    <name evidence="12" type="ORF">AU210_014619</name>
</gene>
<comment type="subcellular location">
    <subcellularLocation>
        <location evidence="1">Membrane</location>
        <topology evidence="1">Multi-pass membrane protein</topology>
    </subcellularLocation>
</comment>
<dbReference type="Pfam" id="PF00005">
    <property type="entry name" value="ABC_tran"/>
    <property type="match status" value="1"/>
</dbReference>
<dbReference type="InterPro" id="IPR003439">
    <property type="entry name" value="ABC_transporter-like_ATP-bd"/>
</dbReference>
<dbReference type="GO" id="GO:0005524">
    <property type="term" value="F:ATP binding"/>
    <property type="evidence" value="ECO:0007669"/>
    <property type="project" value="UniProtKB-KW"/>
</dbReference>
<dbReference type="STRING" id="327505.A0A2H3G621"/>
<keyword evidence="7 10" id="KW-1133">Transmembrane helix</keyword>
<feature type="transmembrane region" description="Helical" evidence="10">
    <location>
        <begin position="147"/>
        <end position="167"/>
    </location>
</feature>
<keyword evidence="8 10" id="KW-0472">Membrane</keyword>
<feature type="transmembrane region" description="Helical" evidence="10">
    <location>
        <begin position="794"/>
        <end position="815"/>
    </location>
</feature>
<dbReference type="InterPro" id="IPR003593">
    <property type="entry name" value="AAA+_ATPase"/>
</dbReference>
<keyword evidence="4 10" id="KW-0812">Transmembrane</keyword>
<evidence type="ECO:0000259" key="11">
    <source>
        <dbReference type="PROSITE" id="PS50893"/>
    </source>
</evidence>
<dbReference type="InterPro" id="IPR010929">
    <property type="entry name" value="PDR_CDR_ABC"/>
</dbReference>
<dbReference type="Pfam" id="PF06422">
    <property type="entry name" value="PDR_CDR"/>
    <property type="match status" value="1"/>
</dbReference>
<evidence type="ECO:0000256" key="10">
    <source>
        <dbReference type="SAM" id="Phobius"/>
    </source>
</evidence>